<name>A0AAD4MWT3_9BILA</name>
<dbReference type="PRINTS" id="PR00700">
    <property type="entry name" value="PRTYPHPHTASE"/>
</dbReference>
<dbReference type="InterPro" id="IPR000242">
    <property type="entry name" value="PTP_cat"/>
</dbReference>
<evidence type="ECO:0000259" key="1">
    <source>
        <dbReference type="PROSITE" id="PS50055"/>
    </source>
</evidence>
<feature type="domain" description="Tyrosine specific protein phosphatases" evidence="2">
    <location>
        <begin position="278"/>
        <end position="333"/>
    </location>
</feature>
<dbReference type="CDD" id="cd00047">
    <property type="entry name" value="PTPc"/>
    <property type="match status" value="1"/>
</dbReference>
<accession>A0AAD4MWT3</accession>
<dbReference type="InterPro" id="IPR000387">
    <property type="entry name" value="Tyr_Pase_dom"/>
</dbReference>
<dbReference type="AlphaFoldDB" id="A0AAD4MWT3"/>
<dbReference type="InterPro" id="IPR003595">
    <property type="entry name" value="Tyr_Pase_cat"/>
</dbReference>
<reference evidence="3" key="1">
    <citation type="submission" date="2022-01" db="EMBL/GenBank/DDBJ databases">
        <title>Genome Sequence Resource for Two Populations of Ditylenchus destructor, the Migratory Endoparasitic Phytonematode.</title>
        <authorList>
            <person name="Zhang H."/>
            <person name="Lin R."/>
            <person name="Xie B."/>
        </authorList>
    </citation>
    <scope>NUCLEOTIDE SEQUENCE</scope>
    <source>
        <strain evidence="3">BazhouSP</strain>
    </source>
</reference>
<protein>
    <submittedName>
        <fullName evidence="3">Protein-tyrosine phosphatase domain-containing protein</fullName>
    </submittedName>
</protein>
<dbReference type="GO" id="GO:0004725">
    <property type="term" value="F:protein tyrosine phosphatase activity"/>
    <property type="evidence" value="ECO:0007669"/>
    <property type="project" value="InterPro"/>
</dbReference>
<evidence type="ECO:0000313" key="3">
    <source>
        <dbReference type="EMBL" id="KAI1709119.1"/>
    </source>
</evidence>
<sequence>MANEKRNKKAERVSRRNKVIQDKIHAAKTRLHTAINDDDGTQVEKRTPVRASKTRSLKIKKRGLGCDDPESRNLLREFCLQAMHTGVEGLRAEFNQLKAETMAPPSNIAQQANKDKNRYQDVFCTDETRVKLKWPALCNDYVHANWVDFKGGKKFICTQGPIEATVPDIWRLVWQEKCRAIVMLCEFEELGKKKCECYWPIKERESMPAGLMTIKNLGIETKEKMLTITKLSILPNDEKSATPLEVMHIKWNHWPDRGVPQNKMAAFRLLHKMQDFDPVLVHCSAGIGRTGTIVGLYMALQVLNSKEPLSMPMVIRELRSRRHGSVQTDMQYVFMHRAIINFAENKNLLKEEEVAQFNEKYEEYVKPFGN</sequence>
<dbReference type="PANTHER" id="PTHR46163">
    <property type="entry name" value="TYROSINE-PROTEIN PHOSPHATASE-RELATED"/>
    <property type="match status" value="1"/>
</dbReference>
<dbReference type="InterPro" id="IPR052782">
    <property type="entry name" value="Oocyte-zygote_transition_reg"/>
</dbReference>
<dbReference type="SMART" id="SM00404">
    <property type="entry name" value="PTPc_motif"/>
    <property type="match status" value="1"/>
</dbReference>
<dbReference type="Pfam" id="PF00102">
    <property type="entry name" value="Y_phosphatase"/>
    <property type="match status" value="1"/>
</dbReference>
<dbReference type="Gene3D" id="3.90.190.10">
    <property type="entry name" value="Protein tyrosine phosphatase superfamily"/>
    <property type="match status" value="1"/>
</dbReference>
<comment type="caution">
    <text evidence="3">The sequence shown here is derived from an EMBL/GenBank/DDBJ whole genome shotgun (WGS) entry which is preliminary data.</text>
</comment>
<gene>
    <name evidence="3" type="ORF">DdX_11517</name>
</gene>
<proteinExistence type="predicted"/>
<organism evidence="3 4">
    <name type="scientific">Ditylenchus destructor</name>
    <dbReference type="NCBI Taxonomy" id="166010"/>
    <lineage>
        <taxon>Eukaryota</taxon>
        <taxon>Metazoa</taxon>
        <taxon>Ecdysozoa</taxon>
        <taxon>Nematoda</taxon>
        <taxon>Chromadorea</taxon>
        <taxon>Rhabditida</taxon>
        <taxon>Tylenchina</taxon>
        <taxon>Tylenchomorpha</taxon>
        <taxon>Sphaerularioidea</taxon>
        <taxon>Anguinidae</taxon>
        <taxon>Anguininae</taxon>
        <taxon>Ditylenchus</taxon>
    </lineage>
</organism>
<dbReference type="Proteomes" id="UP001201812">
    <property type="component" value="Unassembled WGS sequence"/>
</dbReference>
<dbReference type="InterPro" id="IPR029021">
    <property type="entry name" value="Prot-tyrosine_phosphatase-like"/>
</dbReference>
<dbReference type="PROSITE" id="PS50056">
    <property type="entry name" value="TYR_PHOSPHATASE_2"/>
    <property type="match status" value="1"/>
</dbReference>
<dbReference type="PANTHER" id="PTHR46163:SF2">
    <property type="entry name" value="PROTEIN-TYROSINE PHOSPHATASE"/>
    <property type="match status" value="1"/>
</dbReference>
<dbReference type="PROSITE" id="PS50055">
    <property type="entry name" value="TYR_PHOSPHATASE_PTP"/>
    <property type="match status" value="1"/>
</dbReference>
<feature type="domain" description="Tyrosine-protein phosphatase" evidence="1">
    <location>
        <begin position="90"/>
        <end position="342"/>
    </location>
</feature>
<evidence type="ECO:0000259" key="2">
    <source>
        <dbReference type="PROSITE" id="PS50056"/>
    </source>
</evidence>
<dbReference type="SMART" id="SM00194">
    <property type="entry name" value="PTPc"/>
    <property type="match status" value="1"/>
</dbReference>
<evidence type="ECO:0000313" key="4">
    <source>
        <dbReference type="Proteomes" id="UP001201812"/>
    </source>
</evidence>
<keyword evidence="4" id="KW-1185">Reference proteome</keyword>
<dbReference type="EMBL" id="JAKKPZ010000032">
    <property type="protein sequence ID" value="KAI1709119.1"/>
    <property type="molecule type" value="Genomic_DNA"/>
</dbReference>
<dbReference type="InterPro" id="IPR016130">
    <property type="entry name" value="Tyr_Pase_AS"/>
</dbReference>
<dbReference type="SUPFAM" id="SSF52799">
    <property type="entry name" value="(Phosphotyrosine protein) phosphatases II"/>
    <property type="match status" value="1"/>
</dbReference>
<dbReference type="PROSITE" id="PS00383">
    <property type="entry name" value="TYR_PHOSPHATASE_1"/>
    <property type="match status" value="1"/>
</dbReference>